<dbReference type="RefSeq" id="WP_344650390.1">
    <property type="nucleotide sequence ID" value="NZ_BAAAGX010000016.1"/>
</dbReference>
<dbReference type="EMBL" id="BAAAGX010000016">
    <property type="protein sequence ID" value="GAA0250995.1"/>
    <property type="molecule type" value="Genomic_DNA"/>
</dbReference>
<name>A0ABN0UIA5_9ACTN</name>
<dbReference type="Proteomes" id="UP001500967">
    <property type="component" value="Unassembled WGS sequence"/>
</dbReference>
<keyword evidence="2" id="KW-1185">Reference proteome</keyword>
<evidence type="ECO:0008006" key="3">
    <source>
        <dbReference type="Google" id="ProtNLM"/>
    </source>
</evidence>
<sequence>MWYLTAPIRSRLSEAPSREPGLLTRGVAAAFGLTARLRARPALHPRGTVVRAVVHRDGLAEPVGVPWIDRPGHDDAVVRLSRATGLPRPFPDVLGLAVRVDPDGDPADLLLSTTGRAPLARHVLRPRYDARAATYTSVLPYRAPAGPVLLGAFPAAARAGRPAFHLAVAAPTGPWRRFARLELAGTGCGDADLAFDPVLRPLPGLTLPEPLATLRAASYRASREGRVRASGPA</sequence>
<proteinExistence type="predicted"/>
<evidence type="ECO:0000313" key="2">
    <source>
        <dbReference type="Proteomes" id="UP001500967"/>
    </source>
</evidence>
<organism evidence="1 2">
    <name type="scientific">Cryptosporangium japonicum</name>
    <dbReference type="NCBI Taxonomy" id="80872"/>
    <lineage>
        <taxon>Bacteria</taxon>
        <taxon>Bacillati</taxon>
        <taxon>Actinomycetota</taxon>
        <taxon>Actinomycetes</taxon>
        <taxon>Cryptosporangiales</taxon>
        <taxon>Cryptosporangiaceae</taxon>
        <taxon>Cryptosporangium</taxon>
    </lineage>
</organism>
<reference evidence="1 2" key="1">
    <citation type="journal article" date="2019" name="Int. J. Syst. Evol. Microbiol.">
        <title>The Global Catalogue of Microorganisms (GCM) 10K type strain sequencing project: providing services to taxonomists for standard genome sequencing and annotation.</title>
        <authorList>
            <consortium name="The Broad Institute Genomics Platform"/>
            <consortium name="The Broad Institute Genome Sequencing Center for Infectious Disease"/>
            <person name="Wu L."/>
            <person name="Ma J."/>
        </authorList>
    </citation>
    <scope>NUCLEOTIDE SEQUENCE [LARGE SCALE GENOMIC DNA]</scope>
    <source>
        <strain evidence="1 2">JCM 10425</strain>
    </source>
</reference>
<accession>A0ABN0UIA5</accession>
<comment type="caution">
    <text evidence="1">The sequence shown here is derived from an EMBL/GenBank/DDBJ whole genome shotgun (WGS) entry which is preliminary data.</text>
</comment>
<evidence type="ECO:0000313" key="1">
    <source>
        <dbReference type="EMBL" id="GAA0250995.1"/>
    </source>
</evidence>
<gene>
    <name evidence="1" type="ORF">GCM10009539_40140</name>
</gene>
<protein>
    <recommendedName>
        <fullName evidence="3">Phosphodiesterase</fullName>
    </recommendedName>
</protein>